<feature type="region of interest" description="Disordered" evidence="12">
    <location>
        <begin position="993"/>
        <end position="1013"/>
    </location>
</feature>
<keyword evidence="10" id="KW-0539">Nucleus</keyword>
<evidence type="ECO:0000256" key="1">
    <source>
        <dbReference type="ARBA" id="ARBA00004123"/>
    </source>
</evidence>
<keyword evidence="3" id="KW-0812">Transmembrane</keyword>
<evidence type="ECO:0000256" key="4">
    <source>
        <dbReference type="ARBA" id="ARBA00022824"/>
    </source>
</evidence>
<reference evidence="14 15" key="1">
    <citation type="submission" date="2020-06" db="EMBL/GenBank/DDBJ databases">
        <authorList>
            <person name="Li R."/>
            <person name="Bekaert M."/>
        </authorList>
    </citation>
    <scope>NUCLEOTIDE SEQUENCE [LARGE SCALE GENOMIC DNA]</scope>
    <source>
        <strain evidence="15">wild</strain>
    </source>
</reference>
<dbReference type="PROSITE" id="PS50888">
    <property type="entry name" value="BHLH"/>
    <property type="match status" value="1"/>
</dbReference>
<dbReference type="PANTHER" id="PTHR46062:SF1">
    <property type="entry name" value="LP12374P"/>
    <property type="match status" value="1"/>
</dbReference>
<organism evidence="14 15">
    <name type="scientific">Mytilus coruscus</name>
    <name type="common">Sea mussel</name>
    <dbReference type="NCBI Taxonomy" id="42192"/>
    <lineage>
        <taxon>Eukaryota</taxon>
        <taxon>Metazoa</taxon>
        <taxon>Spiralia</taxon>
        <taxon>Lophotrochozoa</taxon>
        <taxon>Mollusca</taxon>
        <taxon>Bivalvia</taxon>
        <taxon>Autobranchia</taxon>
        <taxon>Pteriomorphia</taxon>
        <taxon>Mytilida</taxon>
        <taxon>Mytiloidea</taxon>
        <taxon>Mytilidae</taxon>
        <taxon>Mytilinae</taxon>
        <taxon>Mytilus</taxon>
    </lineage>
</organism>
<evidence type="ECO:0000256" key="3">
    <source>
        <dbReference type="ARBA" id="ARBA00022692"/>
    </source>
</evidence>
<dbReference type="AlphaFoldDB" id="A0A6J8C9L9"/>
<evidence type="ECO:0000256" key="9">
    <source>
        <dbReference type="ARBA" id="ARBA00023163"/>
    </source>
</evidence>
<dbReference type="Pfam" id="PF00010">
    <property type="entry name" value="HLH"/>
    <property type="match status" value="1"/>
</dbReference>
<dbReference type="Proteomes" id="UP000507470">
    <property type="component" value="Unassembled WGS sequence"/>
</dbReference>
<feature type="compositionally biased region" description="Low complexity" evidence="12">
    <location>
        <begin position="421"/>
        <end position="434"/>
    </location>
</feature>
<evidence type="ECO:0000313" key="14">
    <source>
        <dbReference type="EMBL" id="CAC5393095.1"/>
    </source>
</evidence>
<dbReference type="GO" id="GO:0000978">
    <property type="term" value="F:RNA polymerase II cis-regulatory region sequence-specific DNA binding"/>
    <property type="evidence" value="ECO:0007669"/>
    <property type="project" value="TreeGrafter"/>
</dbReference>
<proteinExistence type="predicted"/>
<dbReference type="Gene3D" id="4.10.280.10">
    <property type="entry name" value="Helix-loop-helix DNA-binding domain"/>
    <property type="match status" value="1"/>
</dbReference>
<dbReference type="SUPFAM" id="SSF47459">
    <property type="entry name" value="HLH, helix-loop-helix DNA-binding domain"/>
    <property type="match status" value="1"/>
</dbReference>
<dbReference type="GO" id="GO:0005634">
    <property type="term" value="C:nucleus"/>
    <property type="evidence" value="ECO:0007669"/>
    <property type="project" value="UniProtKB-SubCell"/>
</dbReference>
<dbReference type="GO" id="GO:0000981">
    <property type="term" value="F:DNA-binding transcription factor activity, RNA polymerase II-specific"/>
    <property type="evidence" value="ECO:0007669"/>
    <property type="project" value="TreeGrafter"/>
</dbReference>
<dbReference type="SMART" id="SM00353">
    <property type="entry name" value="HLH"/>
    <property type="match status" value="1"/>
</dbReference>
<dbReference type="InterPro" id="IPR011598">
    <property type="entry name" value="bHLH_dom"/>
</dbReference>
<evidence type="ECO:0000256" key="12">
    <source>
        <dbReference type="SAM" id="MobiDB-lite"/>
    </source>
</evidence>
<keyword evidence="7" id="KW-0238">DNA-binding</keyword>
<dbReference type="CDD" id="cd18921">
    <property type="entry name" value="bHLHzip_SREBP1"/>
    <property type="match status" value="1"/>
</dbReference>
<dbReference type="OrthoDB" id="2133190at2759"/>
<feature type="region of interest" description="Disordered" evidence="12">
    <location>
        <begin position="398"/>
        <end position="435"/>
    </location>
</feature>
<evidence type="ECO:0000259" key="13">
    <source>
        <dbReference type="PROSITE" id="PS50888"/>
    </source>
</evidence>
<keyword evidence="8" id="KW-0472">Membrane</keyword>
<gene>
    <name evidence="14" type="ORF">MCOR_27983</name>
</gene>
<feature type="domain" description="BHLH" evidence="13">
    <location>
        <begin position="316"/>
        <end position="366"/>
    </location>
</feature>
<keyword evidence="6" id="KW-0805">Transcription regulation</keyword>
<evidence type="ECO:0000256" key="2">
    <source>
        <dbReference type="ARBA" id="ARBA00004477"/>
    </source>
</evidence>
<sequence>MEGLQENGVEMISENDLDNVALNDIDDIVKYMFQDDATNNDPFANQLNSGIKQDQDFLSESQNFSDLSYLDDQLGLSNVSDSSNVLLNDTNLLSGTADNLGLSIDNLDLIDVDINKPPVVNISHPTLQVQQAALRLQRQAQVVALAQQQLKQQQQAQLQRQQQAQLQQQLRLLLQQTTSQQQTLGVIQNTQQQTIAPQNIIQTQPQNIVQQQTISPVNLQQLHQLLLQAQQASKPSQNVQSNANTTTTISTNPTIIPTVTISTPGSIPSTSVSPLQTVVTNSGTILTTATIPIQVVDGDKVPINRLGTIVKAPKKEKRTTHNAIEKRYRLSINDKILELKDLVAGTDAKLNKSAILKKAIDYIRFLINANNRLKQENMALKMGQKHNVEDLLKTGIITPPNSLKGSPVPSPPGSYDFDMTPSPSSDSDSSDSSSVVGGMADKSRFALCVFMFSILAFNPFGSLIGSIGSDGGNRGYHHGGRTLLGLDESDSATLDWIFPTLFMWMLNGIICIGVITRLFIFGEPVVKKNSESAMVYLRHVTQGDLYLSRAEYSWATEQYRKALQCIGRPLPTSNLDLFSSLAWNLFRQISHQLYLGKWLCLKSGSIRRRSNDDVMLSAKYAAVVYHKLNQMHMTGHIAGGKWTGLHIGLCAVNLAEASGDSMSMIQLSEIYATSALRLQVNPIWKTLFLSRYFLGRARKFCVLSPDHVPASLQWLSHPEGHRFFVDQKWHLGGKDSLFTSLCEQANPLEHVTQAFREFLVERALYCLLMPEKRLPGSITQESEVLLYTQLLTEAAAGPSSTQLTGPCSSTERDNISKWWSAIITVAIFWLSGDEDNAERSYSQCDTFPRKLQQSDDPLPKALLVAFRAKRNVLRDSHSSSHYIRQCDRAGRLLRESLKLLYTKENKEIVKLIQLLICDWLLTSRTDIWEKNKSSDETYTCSQTELIAFQQDLASLRRVAQDNRPILSKIFLHEATGRMMAGASPGRTQQLLDRSLRRRHRTGESSDTDSDLPNREQAKALMMAGCHLPDTGDRVTLISEASKIYEAMGDKKSVQSCRKMLMQCEDQQISNSVPIQC</sequence>
<name>A0A6J8C9L9_MYTCO</name>
<keyword evidence="5" id="KW-1133">Transmembrane helix</keyword>
<keyword evidence="11" id="KW-0175">Coiled coil</keyword>
<evidence type="ECO:0000256" key="6">
    <source>
        <dbReference type="ARBA" id="ARBA00023015"/>
    </source>
</evidence>
<feature type="coiled-coil region" evidence="11">
    <location>
        <begin position="136"/>
        <end position="176"/>
    </location>
</feature>
<dbReference type="GO" id="GO:0046983">
    <property type="term" value="F:protein dimerization activity"/>
    <property type="evidence" value="ECO:0007669"/>
    <property type="project" value="InterPro"/>
</dbReference>
<dbReference type="PANTHER" id="PTHR46062">
    <property type="entry name" value="STEROL REGULATORY ELEMENT-BINDING PROTEIN"/>
    <property type="match status" value="1"/>
</dbReference>
<keyword evidence="15" id="KW-1185">Reference proteome</keyword>
<dbReference type="InterPro" id="IPR036638">
    <property type="entry name" value="HLH_DNA-bd_sf"/>
</dbReference>
<accession>A0A6J8C9L9</accession>
<dbReference type="EMBL" id="CACVKT020005120">
    <property type="protein sequence ID" value="CAC5393095.1"/>
    <property type="molecule type" value="Genomic_DNA"/>
</dbReference>
<evidence type="ECO:0000256" key="5">
    <source>
        <dbReference type="ARBA" id="ARBA00022989"/>
    </source>
</evidence>
<keyword evidence="4" id="KW-0256">Endoplasmic reticulum</keyword>
<evidence type="ECO:0000256" key="11">
    <source>
        <dbReference type="SAM" id="Coils"/>
    </source>
</evidence>
<keyword evidence="9" id="KW-0804">Transcription</keyword>
<evidence type="ECO:0000256" key="10">
    <source>
        <dbReference type="ARBA" id="ARBA00023242"/>
    </source>
</evidence>
<evidence type="ECO:0000256" key="8">
    <source>
        <dbReference type="ARBA" id="ARBA00023136"/>
    </source>
</evidence>
<dbReference type="GO" id="GO:0005789">
    <property type="term" value="C:endoplasmic reticulum membrane"/>
    <property type="evidence" value="ECO:0007669"/>
    <property type="project" value="UniProtKB-SubCell"/>
</dbReference>
<evidence type="ECO:0000256" key="7">
    <source>
        <dbReference type="ARBA" id="ARBA00023125"/>
    </source>
</evidence>
<protein>
    <submittedName>
        <fullName evidence="14">SREBP1</fullName>
    </submittedName>
</protein>
<evidence type="ECO:0000313" key="15">
    <source>
        <dbReference type="Proteomes" id="UP000507470"/>
    </source>
</evidence>
<comment type="subcellular location">
    <subcellularLocation>
        <location evidence="2">Endoplasmic reticulum membrane</location>
        <topology evidence="2">Multi-pass membrane protein</topology>
    </subcellularLocation>
    <subcellularLocation>
        <location evidence="1">Nucleus</location>
    </subcellularLocation>
</comment>